<dbReference type="SUPFAM" id="SSF50729">
    <property type="entry name" value="PH domain-like"/>
    <property type="match status" value="1"/>
</dbReference>
<sequence>MCPEDLIRLELARKRNTKTTSTEAKLTSRSLRRSGRQSTQQRHHAVLLESANRTRIEAIVARVSAVVATAPFSTEFSHDDKEFVLNWVDEVDLILTAFIPCTDPRRDPLGRMVDKLSWLQHSYTCLAEAGVDAKALIASWERDGVLDSDSSDDNDDGGHPIEQISFDDMEAGAEFARKERLVRRKAAARIIRRNVQNGPPTSHWSKRVEEFRLFGNTFYKDIDTPLVKTQTLKLFTDEAKAVTVTLDLAKQSEMRLTHVMHLAQHVATFKVDDAIRHVAIAMQKRKLLENRCAVKLQLKWRAYKATKSKMMVLVEELRRRKKPASTKVTMAKTKAPSNSHRAMASPRNNTPESTPTPRNKTPELESAPRRPSPPSATAVEGKSQSPPPAQLDKPLAHPPLNKPKTPDKPSTTSTRKRPTYAALDPAPPAQTIQPQMPEAPKTQQEAEPPRLTTHVSPPALKSSPVRVSGRKGSILGSLVTSLADEKRLLDMQNWMDIACVDTEPVGTADDHDKPSPEIQVDAGDSVASMAVNKEVDEGGGGSGRVVQTEEMFAGDGQEDGVPDEESIRALMAAWAMDSDQLNMSEDDEYQRRLEAKLKSRRALKKSALMVVLANSMRKVKARAVTPPVDGSGDRSSCTSSGSSSSDDNDDDAGATDGVELQRRCFQRYRNTTSTSRLFNGGKYTQFFDGAQLSAMAHANAWLTDTETSGKQVLAAFNFAGIGFANYRSGAPRVVTTKTGVVVLDEDGTMAHQDYRWDHMAPDATPLPSPVEFNLNAILSFQCHSLARIQVTLLRGRHYVRRCSFAMCMTTAQVFDVGRTTSRPDSYLDNVLRHNVDGSLVLDIHAPSLVQRQLAFQVADPVKKAQRYNWALPRLSSSGREAARVRPRAQLQAVMDAHAALVDRLHSFSTSITANVADERQRQRAIPSHSFFSPISKPCLVPRANVKRPVVVPKHLPRLHPQHLDQLLATAKSTQLVVVLCSTLSTSDCVAAEKMLAKFEHDWAVEEAQLAAARPLPVAISATPDVEPIPIPLTTKGCPPRGKTAGSKVPPAKATPAATTPPALPPATPDTVATSLPAAITPLPTSDSIDPAPERSQSTRRILLVDCSTSTLLARWDTHHYVPNAVVVPSRRHNFSVYPMYLMYYGGHLGFCSNVLNGFGRTDVDFLLQIPDQNYVVHDHNFVFDVKYGDGEHMYLSAPTEAERLKWTQAIKATQGKHGEKQLTDGRSSAASSTGVLGGVFQPPAATSRFQTTTSRHKRVATKERKDERKRARMPQMKKPFGAIWLDDVLPHWGDQAALVPPHLVEALCFA</sequence>
<feature type="region of interest" description="Disordered" evidence="1">
    <location>
        <begin position="1030"/>
        <end position="1070"/>
    </location>
</feature>
<evidence type="ECO:0000313" key="4">
    <source>
        <dbReference type="Proteomes" id="UP000285060"/>
    </source>
</evidence>
<evidence type="ECO:0000256" key="1">
    <source>
        <dbReference type="SAM" id="MobiDB-lite"/>
    </source>
</evidence>
<gene>
    <name evidence="3" type="ORF">DYB32_007297</name>
</gene>
<dbReference type="CDD" id="cd00821">
    <property type="entry name" value="PH"/>
    <property type="match status" value="1"/>
</dbReference>
<name>A0A418AYU4_9STRA</name>
<organism evidence="3 4">
    <name type="scientific">Aphanomyces invadans</name>
    <dbReference type="NCBI Taxonomy" id="157072"/>
    <lineage>
        <taxon>Eukaryota</taxon>
        <taxon>Sar</taxon>
        <taxon>Stramenopiles</taxon>
        <taxon>Oomycota</taxon>
        <taxon>Saprolegniomycetes</taxon>
        <taxon>Saprolegniales</taxon>
        <taxon>Verrucalvaceae</taxon>
        <taxon>Aphanomyces</taxon>
    </lineage>
</organism>
<evidence type="ECO:0000313" key="3">
    <source>
        <dbReference type="EMBL" id="RHY30742.1"/>
    </source>
</evidence>
<dbReference type="VEuPathDB" id="FungiDB:H310_02548"/>
<evidence type="ECO:0000259" key="2">
    <source>
        <dbReference type="Pfam" id="PF14977"/>
    </source>
</evidence>
<proteinExistence type="predicted"/>
<feature type="region of interest" description="Disordered" evidence="1">
    <location>
        <begin position="16"/>
        <end position="39"/>
    </location>
</feature>
<feature type="compositionally biased region" description="Basic and acidic residues" evidence="1">
    <location>
        <begin position="1260"/>
        <end position="1269"/>
    </location>
</feature>
<dbReference type="VEuPathDB" id="FungiDB:H310_02549"/>
<dbReference type="EMBL" id="QUSY01000279">
    <property type="protein sequence ID" value="RHY30742.1"/>
    <property type="molecule type" value="Genomic_DNA"/>
</dbReference>
<protein>
    <recommendedName>
        <fullName evidence="2">FAM194 C-terminal domain-containing protein</fullName>
    </recommendedName>
</protein>
<comment type="caution">
    <text evidence="3">The sequence shown here is derived from an EMBL/GenBank/DDBJ whole genome shotgun (WGS) entry which is preliminary data.</text>
</comment>
<dbReference type="Pfam" id="PF14977">
    <property type="entry name" value="FAM194"/>
    <property type="match status" value="1"/>
</dbReference>
<feature type="compositionally biased region" description="Polar residues" evidence="1">
    <location>
        <begin position="335"/>
        <end position="359"/>
    </location>
</feature>
<dbReference type="Proteomes" id="UP000285060">
    <property type="component" value="Unassembled WGS sequence"/>
</dbReference>
<feature type="compositionally biased region" description="Low complexity" evidence="1">
    <location>
        <begin position="1049"/>
        <end position="1060"/>
    </location>
</feature>
<feature type="non-terminal residue" evidence="3">
    <location>
        <position position="1310"/>
    </location>
</feature>
<accession>A0A418AYU4</accession>
<feature type="region of interest" description="Disordered" evidence="1">
    <location>
        <begin position="317"/>
        <end position="469"/>
    </location>
</feature>
<feature type="region of interest" description="Disordered" evidence="1">
    <location>
        <begin position="1250"/>
        <end position="1273"/>
    </location>
</feature>
<dbReference type="InterPro" id="IPR029281">
    <property type="entry name" value="FAM194_C"/>
</dbReference>
<feature type="compositionally biased region" description="Basic residues" evidence="1">
    <location>
        <begin position="30"/>
        <end position="39"/>
    </location>
</feature>
<feature type="domain" description="FAM194 C-terminal" evidence="2">
    <location>
        <begin position="707"/>
        <end position="799"/>
    </location>
</feature>
<feature type="compositionally biased region" description="Low complexity" evidence="1">
    <location>
        <begin position="629"/>
        <end position="645"/>
    </location>
</feature>
<feature type="compositionally biased region" description="Polar residues" evidence="1">
    <location>
        <begin position="18"/>
        <end position="29"/>
    </location>
</feature>
<keyword evidence="4" id="KW-1185">Reference proteome</keyword>
<feature type="region of interest" description="Disordered" evidence="1">
    <location>
        <begin position="621"/>
        <end position="655"/>
    </location>
</feature>
<reference evidence="3 4" key="1">
    <citation type="submission" date="2018-08" db="EMBL/GenBank/DDBJ databases">
        <title>Aphanomyces genome sequencing and annotation.</title>
        <authorList>
            <person name="Minardi D."/>
            <person name="Oidtmann B."/>
            <person name="Van Der Giezen M."/>
            <person name="Studholme D.J."/>
        </authorList>
    </citation>
    <scope>NUCLEOTIDE SEQUENCE [LARGE SCALE GENOMIC DNA]</scope>
    <source>
        <strain evidence="3 4">NJM0002</strain>
    </source>
</reference>